<protein>
    <submittedName>
        <fullName evidence="1">Uncharacterized protein</fullName>
    </submittedName>
</protein>
<dbReference type="AlphaFoldDB" id="X1LUS8"/>
<feature type="non-terminal residue" evidence="1">
    <location>
        <position position="67"/>
    </location>
</feature>
<reference evidence="1" key="1">
    <citation type="journal article" date="2014" name="Front. Microbiol.">
        <title>High frequency of phylogenetically diverse reductive dehalogenase-homologous genes in deep subseafloor sedimentary metagenomes.</title>
        <authorList>
            <person name="Kawai M."/>
            <person name="Futagami T."/>
            <person name="Toyoda A."/>
            <person name="Takaki Y."/>
            <person name="Nishi S."/>
            <person name="Hori S."/>
            <person name="Arai W."/>
            <person name="Tsubouchi T."/>
            <person name="Morono Y."/>
            <person name="Uchiyama I."/>
            <person name="Ito T."/>
            <person name="Fujiyama A."/>
            <person name="Inagaki F."/>
            <person name="Takami H."/>
        </authorList>
    </citation>
    <scope>NUCLEOTIDE SEQUENCE</scope>
    <source>
        <strain evidence="1">Expedition CK06-06</strain>
    </source>
</reference>
<name>X1LUS8_9ZZZZ</name>
<dbReference type="SUPFAM" id="SSF110849">
    <property type="entry name" value="ParB/Sulfiredoxin"/>
    <property type="match status" value="1"/>
</dbReference>
<organism evidence="1">
    <name type="scientific">marine sediment metagenome</name>
    <dbReference type="NCBI Taxonomy" id="412755"/>
    <lineage>
        <taxon>unclassified sequences</taxon>
        <taxon>metagenomes</taxon>
        <taxon>ecological metagenomes</taxon>
    </lineage>
</organism>
<accession>X1LUS8</accession>
<sequence>MAKKEEEIRYENPIELKSSKYNFTRMGDKEYEQLKTSISISGFSKHLPIKVRKINGSLEIINGHHRR</sequence>
<gene>
    <name evidence="1" type="ORF">S06H3_23669</name>
</gene>
<dbReference type="EMBL" id="BARV01012924">
    <property type="protein sequence ID" value="GAI09551.1"/>
    <property type="molecule type" value="Genomic_DNA"/>
</dbReference>
<comment type="caution">
    <text evidence="1">The sequence shown here is derived from an EMBL/GenBank/DDBJ whole genome shotgun (WGS) entry which is preliminary data.</text>
</comment>
<proteinExistence type="predicted"/>
<dbReference type="Gene3D" id="3.90.1530.10">
    <property type="entry name" value="Conserved hypothetical protein from pyrococcus furiosus pfu- 392566-001, ParB domain"/>
    <property type="match status" value="1"/>
</dbReference>
<dbReference type="InterPro" id="IPR036086">
    <property type="entry name" value="ParB/Sulfiredoxin_sf"/>
</dbReference>
<evidence type="ECO:0000313" key="1">
    <source>
        <dbReference type="EMBL" id="GAI09551.1"/>
    </source>
</evidence>